<feature type="domain" description="Amidohydrolase-related" evidence="2">
    <location>
        <begin position="68"/>
        <end position="351"/>
    </location>
</feature>
<protein>
    <submittedName>
        <fullName evidence="3">Amidohydrolase family protein</fullName>
    </submittedName>
</protein>
<evidence type="ECO:0000313" key="3">
    <source>
        <dbReference type="EMBL" id="MEN2792648.1"/>
    </source>
</evidence>
<dbReference type="RefSeq" id="WP_343892237.1">
    <property type="nucleotide sequence ID" value="NZ_BAAAEH010000055.1"/>
</dbReference>
<dbReference type="Proteomes" id="UP001419910">
    <property type="component" value="Unassembled WGS sequence"/>
</dbReference>
<name>A0ABU9YA20_9SPHN</name>
<keyword evidence="4" id="KW-1185">Reference proteome</keyword>
<reference evidence="3 4" key="1">
    <citation type="submission" date="2024-05" db="EMBL/GenBank/DDBJ databases">
        <authorList>
            <person name="Liu Q."/>
            <person name="Xin Y.-H."/>
        </authorList>
    </citation>
    <scope>NUCLEOTIDE SEQUENCE [LARGE SCALE GENOMIC DNA]</scope>
    <source>
        <strain evidence="3 4">CGMCC 1.10181</strain>
    </source>
</reference>
<accession>A0ABU9YA20</accession>
<dbReference type="InterPro" id="IPR032466">
    <property type="entry name" value="Metal_Hydrolase"/>
</dbReference>
<dbReference type="Gene3D" id="3.20.20.140">
    <property type="entry name" value="Metal-dependent hydrolases"/>
    <property type="match status" value="1"/>
</dbReference>
<dbReference type="SUPFAM" id="SSF51556">
    <property type="entry name" value="Metallo-dependent hydrolases"/>
    <property type="match status" value="1"/>
</dbReference>
<proteinExistence type="predicted"/>
<organism evidence="3 4">
    <name type="scientific">Sphingomonas oligophenolica</name>
    <dbReference type="NCBI Taxonomy" id="301154"/>
    <lineage>
        <taxon>Bacteria</taxon>
        <taxon>Pseudomonadati</taxon>
        <taxon>Pseudomonadota</taxon>
        <taxon>Alphaproteobacteria</taxon>
        <taxon>Sphingomonadales</taxon>
        <taxon>Sphingomonadaceae</taxon>
        <taxon>Sphingomonas</taxon>
    </lineage>
</organism>
<comment type="caution">
    <text evidence="3">The sequence shown here is derived from an EMBL/GenBank/DDBJ whole genome shotgun (WGS) entry which is preliminary data.</text>
</comment>
<dbReference type="PANTHER" id="PTHR21240:SF28">
    <property type="entry name" value="ISO-OROTATE DECARBOXYLASE (EUROFUNG)"/>
    <property type="match status" value="1"/>
</dbReference>
<dbReference type="EMBL" id="JBDIME010000031">
    <property type="protein sequence ID" value="MEN2792648.1"/>
    <property type="molecule type" value="Genomic_DNA"/>
</dbReference>
<dbReference type="InterPro" id="IPR006680">
    <property type="entry name" value="Amidohydro-rel"/>
</dbReference>
<dbReference type="Pfam" id="PF04909">
    <property type="entry name" value="Amidohydro_2"/>
    <property type="match status" value="1"/>
</dbReference>
<evidence type="ECO:0000256" key="1">
    <source>
        <dbReference type="ARBA" id="ARBA00023239"/>
    </source>
</evidence>
<dbReference type="PANTHER" id="PTHR21240">
    <property type="entry name" value="2-AMINO-3-CARBOXYLMUCONATE-6-SEMIALDEHYDE DECARBOXYLASE"/>
    <property type="match status" value="1"/>
</dbReference>
<gene>
    <name evidence="3" type="ORF">ABC974_23675</name>
</gene>
<keyword evidence="1" id="KW-0456">Lyase</keyword>
<dbReference type="InterPro" id="IPR032465">
    <property type="entry name" value="ACMSD"/>
</dbReference>
<sequence length="361" mass="39990">MKPYVLSCDSHVVEPRMLWADNLPASMRDKALMTRKDEKNFFVDGNGMTLLKMQVADGVSGNEKIGRFEIDLRIKDMIRDGVDAEVVYPTVGLVTSRLADRDLEIASCNVYNDWVLSHFSSHRNIFIPAAVLPMCSIEDAAAELKRCVSMGFTTAMIPGRLPAEVPAYNSDQWDVFWDVAASADMPLILHSGTGGATTMERGYGAALINYMLSGRGPIDAVTYLVASGALDRFPKLTVATMECGSSYLNYLAEILDEIYPAHIHYVRPKLSRKPSEIIAQQVKAAFSHDRSAVENRKVLGHQTLMFATDYPHLEGSFPFSREAIAENFRDIDITETEKADILGLTAAKLFKIENPQVLTDA</sequence>
<evidence type="ECO:0000259" key="2">
    <source>
        <dbReference type="Pfam" id="PF04909"/>
    </source>
</evidence>
<evidence type="ECO:0000313" key="4">
    <source>
        <dbReference type="Proteomes" id="UP001419910"/>
    </source>
</evidence>